<organism evidence="1 2">
    <name type="scientific">Herbidospora galbida</name>
    <dbReference type="NCBI Taxonomy" id="2575442"/>
    <lineage>
        <taxon>Bacteria</taxon>
        <taxon>Bacillati</taxon>
        <taxon>Actinomycetota</taxon>
        <taxon>Actinomycetes</taxon>
        <taxon>Streptosporangiales</taxon>
        <taxon>Streptosporangiaceae</taxon>
        <taxon>Herbidospora</taxon>
    </lineage>
</organism>
<dbReference type="SUPFAM" id="SSF63825">
    <property type="entry name" value="YWTD domain"/>
    <property type="match status" value="1"/>
</dbReference>
<keyword evidence="2" id="KW-1185">Reference proteome</keyword>
<dbReference type="Proteomes" id="UP000308705">
    <property type="component" value="Unassembled WGS sequence"/>
</dbReference>
<protein>
    <submittedName>
        <fullName evidence="1">Uncharacterized protein</fullName>
    </submittedName>
</protein>
<gene>
    <name evidence="1" type="ORF">FDA94_14590</name>
</gene>
<evidence type="ECO:0000313" key="1">
    <source>
        <dbReference type="EMBL" id="TKK88144.1"/>
    </source>
</evidence>
<dbReference type="EMBL" id="SZQA01000012">
    <property type="protein sequence ID" value="TKK88144.1"/>
    <property type="molecule type" value="Genomic_DNA"/>
</dbReference>
<sequence length="357" mass="37658">MSDIEDLLKDAFAAKAATVADDGLTHPVPPPHRSFSLRWLAPVAVAVSLVVVASGIMLAVRGLADRPAPAGPYAAPPAAPIERVWPQAVHQVPADGPGGLAFTPTDVVGDLVVGKGEQETILLYDLTRRAFSVLATVNAYTTNLIAGQGHAVWWSGGALWSVPLTGGEPLKLAALEPSPSSLTGLGIANGMVVWSTVDSPVRQVPLSGGGVSEVPDSTGYVLMEWPWASRGRDELLNLRDGSRPTASVPPGRTVWFGCGPEWCADLLEAWRRDGTAARPFPGRPSARLWGWHVVHLIQPDPNGERGSALYDLASGKAGHIMLYPGPSGGVPSLVLGDRATYYRQGDTVTVIDMDALR</sequence>
<name>A0A4U3MIC9_9ACTN</name>
<proteinExistence type="predicted"/>
<comment type="caution">
    <text evidence="1">The sequence shown here is derived from an EMBL/GenBank/DDBJ whole genome shotgun (WGS) entry which is preliminary data.</text>
</comment>
<reference evidence="1 2" key="1">
    <citation type="submission" date="2019-04" db="EMBL/GenBank/DDBJ databases">
        <title>Herbidospora sp. NEAU-GS14.nov., a novel actinomycete isolated from soil.</title>
        <authorList>
            <person name="Han L."/>
        </authorList>
    </citation>
    <scope>NUCLEOTIDE SEQUENCE [LARGE SCALE GENOMIC DNA]</scope>
    <source>
        <strain evidence="1 2">NEAU-GS14</strain>
    </source>
</reference>
<accession>A0A4U3MIC9</accession>
<dbReference type="OrthoDB" id="3542794at2"/>
<dbReference type="AlphaFoldDB" id="A0A4U3MIC9"/>
<evidence type="ECO:0000313" key="2">
    <source>
        <dbReference type="Proteomes" id="UP000308705"/>
    </source>
</evidence>
<dbReference type="RefSeq" id="WP_137247602.1">
    <property type="nucleotide sequence ID" value="NZ_SZQA01000012.1"/>
</dbReference>